<dbReference type="PANTHER" id="PTHR11067">
    <property type="entry name" value="INOSINE TRIPHOSPHATE PYROPHOSPHATASE/HAM1 PROTEIN"/>
    <property type="match status" value="1"/>
</dbReference>
<name>A0A0A7LCB9_9ARCH</name>
<comment type="similarity">
    <text evidence="1 3">Belongs to the HAM1 NTPase family.</text>
</comment>
<organism evidence="4 5">
    <name type="scientific">Candidatus Methanoplasma termitum</name>
    <dbReference type="NCBI Taxonomy" id="1577791"/>
    <lineage>
        <taxon>Archaea</taxon>
        <taxon>Methanobacteriati</taxon>
        <taxon>Thermoplasmatota</taxon>
        <taxon>Thermoplasmata</taxon>
        <taxon>Methanomassiliicoccales</taxon>
        <taxon>Methanomassiliicoccaceae</taxon>
        <taxon>Candidatus Methanoplasma</taxon>
    </lineage>
</organism>
<proteinExistence type="inferred from homology"/>
<dbReference type="InterPro" id="IPR029001">
    <property type="entry name" value="ITPase-like_fam"/>
</dbReference>
<dbReference type="EC" id="3.6.1.19" evidence="4"/>
<evidence type="ECO:0000256" key="3">
    <source>
        <dbReference type="RuleBase" id="RU003781"/>
    </source>
</evidence>
<dbReference type="STRING" id="1577791.Mpt1_c00560"/>
<dbReference type="RefSeq" id="WP_048111195.1">
    <property type="nucleotide sequence ID" value="NZ_CP010070.1"/>
</dbReference>
<dbReference type="PANTHER" id="PTHR11067:SF9">
    <property type="entry name" value="INOSINE TRIPHOSPHATE PYROPHOSPHATASE"/>
    <property type="match status" value="1"/>
</dbReference>
<dbReference type="EMBL" id="CP010070">
    <property type="protein sequence ID" value="AIZ55962.1"/>
    <property type="molecule type" value="Genomic_DNA"/>
</dbReference>
<dbReference type="Pfam" id="PF01725">
    <property type="entry name" value="Ham1p_like"/>
    <property type="match status" value="1"/>
</dbReference>
<dbReference type="NCBIfam" id="TIGR00042">
    <property type="entry name" value="RdgB/HAM1 family non-canonical purine NTP pyrophosphatase"/>
    <property type="match status" value="1"/>
</dbReference>
<dbReference type="GO" id="GO:0047429">
    <property type="term" value="F:nucleoside triphosphate diphosphatase activity"/>
    <property type="evidence" value="ECO:0007669"/>
    <property type="project" value="InterPro"/>
</dbReference>
<dbReference type="GO" id="GO:0005737">
    <property type="term" value="C:cytoplasm"/>
    <property type="evidence" value="ECO:0007669"/>
    <property type="project" value="TreeGrafter"/>
</dbReference>
<reference evidence="4 5" key="1">
    <citation type="journal article" date="2014" name="Appl. Environ. Microbiol.">
        <title>Comparative Genome Analysis of 'Candidatus Methanoplasma termitum' Indicates a New Mode of Energy Metabolism in the Seventh Order of Methanogens.</title>
        <authorList>
            <person name="Lang K."/>
            <person name="Schuldes J."/>
            <person name="Klingl A."/>
            <person name="Poehlein A."/>
            <person name="Daniel R."/>
            <person name="Brune A."/>
        </authorList>
    </citation>
    <scope>NUCLEOTIDE SEQUENCE [LARGE SCALE GENOMIC DNA]</scope>
    <source>
        <strain evidence="5">Mpt1</strain>
    </source>
</reference>
<keyword evidence="5" id="KW-1185">Reference proteome</keyword>
<dbReference type="SUPFAM" id="SSF52972">
    <property type="entry name" value="ITPase-like"/>
    <property type="match status" value="1"/>
</dbReference>
<sequence length="186" mass="20742">MRINVITSNPGKVKEYQRSFDVLGIEMVHLKLPYDEIQTSDLEEVVRKGMVEIKSKGVRDFIIDDTGLFINCLGGFPGVWSAFVQKTIGNEGILKLMTDVEDRKAMFKCCIGCNIKGRDIVVTGTCGGEILTEERGKEGFGYDPIFSHDGMRSFSEISLDEKNDVSHRGNAIKMLVKEIEDLLGKS</sequence>
<protein>
    <submittedName>
        <fullName evidence="4">Non-canonical purine NTP pyrophosphatase</fullName>
        <ecNumber evidence="4">3.6.1.19</ecNumber>
    </submittedName>
</protein>
<dbReference type="CDD" id="cd00515">
    <property type="entry name" value="HAM1"/>
    <property type="match status" value="1"/>
</dbReference>
<evidence type="ECO:0000256" key="2">
    <source>
        <dbReference type="ARBA" id="ARBA00022801"/>
    </source>
</evidence>
<evidence type="ECO:0000313" key="4">
    <source>
        <dbReference type="EMBL" id="AIZ55962.1"/>
    </source>
</evidence>
<keyword evidence="2 3" id="KW-0378">Hydrolase</keyword>
<accession>A0A0A7LCB9</accession>
<gene>
    <name evidence="4" type="ORF">Mpt1_c00560</name>
</gene>
<dbReference type="OrthoDB" id="372108at2157"/>
<dbReference type="Gene3D" id="3.90.950.10">
    <property type="match status" value="1"/>
</dbReference>
<dbReference type="HOGENOM" id="CLU_082080_1_0_2"/>
<dbReference type="KEGG" id="mear:Mpt1_c00560"/>
<evidence type="ECO:0000256" key="1">
    <source>
        <dbReference type="ARBA" id="ARBA00008023"/>
    </source>
</evidence>
<dbReference type="GO" id="GO:0009143">
    <property type="term" value="P:nucleoside triphosphate catabolic process"/>
    <property type="evidence" value="ECO:0007669"/>
    <property type="project" value="InterPro"/>
</dbReference>
<dbReference type="InterPro" id="IPR002637">
    <property type="entry name" value="RdgB/HAM1"/>
</dbReference>
<dbReference type="GeneID" id="24817731"/>
<dbReference type="AlphaFoldDB" id="A0A0A7LCB9"/>
<dbReference type="Proteomes" id="UP000030787">
    <property type="component" value="Chromosome"/>
</dbReference>
<evidence type="ECO:0000313" key="5">
    <source>
        <dbReference type="Proteomes" id="UP000030787"/>
    </source>
</evidence>